<evidence type="ECO:0000313" key="2">
    <source>
        <dbReference type="EMBL" id="OUP59375.1"/>
    </source>
</evidence>
<gene>
    <name evidence="2" type="ORF">B5F14_07445</name>
</gene>
<evidence type="ECO:0000259" key="1">
    <source>
        <dbReference type="Pfam" id="PF01248"/>
    </source>
</evidence>
<sequence>MKNKAVSLIQFAFKARKVVLGDALIPSIQKTTAKLVLISTKCGQNRKKKLKDKCTFYNVPWLEVEPELFDQISHRSFNSLAICEDGFAKAIMEEMKG</sequence>
<dbReference type="RefSeq" id="WP_022355292.1">
    <property type="nucleotide sequence ID" value="NZ_CABKSV010000035.1"/>
</dbReference>
<dbReference type="Proteomes" id="UP000195447">
    <property type="component" value="Unassembled WGS sequence"/>
</dbReference>
<dbReference type="InterPro" id="IPR004038">
    <property type="entry name" value="Ribosomal_eL8/eL30/eS12/Gad45"/>
</dbReference>
<dbReference type="EMBL" id="NFKM01000014">
    <property type="protein sequence ID" value="OUP59375.1"/>
    <property type="molecule type" value="Genomic_DNA"/>
</dbReference>
<organism evidence="2 3">
    <name type="scientific">Faecalitalea cylindroides</name>
    <dbReference type="NCBI Taxonomy" id="39483"/>
    <lineage>
        <taxon>Bacteria</taxon>
        <taxon>Bacillati</taxon>
        <taxon>Bacillota</taxon>
        <taxon>Erysipelotrichia</taxon>
        <taxon>Erysipelotrichales</taxon>
        <taxon>Erysipelotrichaceae</taxon>
        <taxon>Faecalitalea</taxon>
    </lineage>
</organism>
<dbReference type="AlphaFoldDB" id="A0A1Y3VV42"/>
<dbReference type="InterPro" id="IPR029064">
    <property type="entry name" value="Ribosomal_eL30-like_sf"/>
</dbReference>
<feature type="domain" description="Ribosomal protein eL8/eL30/eS12/Gadd45" evidence="1">
    <location>
        <begin position="7"/>
        <end position="65"/>
    </location>
</feature>
<proteinExistence type="predicted"/>
<accession>A0A1Y3VV42</accession>
<protein>
    <recommendedName>
        <fullName evidence="1">Ribosomal protein eL8/eL30/eS12/Gadd45 domain-containing protein</fullName>
    </recommendedName>
</protein>
<reference evidence="3" key="1">
    <citation type="submission" date="2017-04" db="EMBL/GenBank/DDBJ databases">
        <title>Function of individual gut microbiota members based on whole genome sequencing of pure cultures obtained from chicken caecum.</title>
        <authorList>
            <person name="Medvecky M."/>
            <person name="Cejkova D."/>
            <person name="Polansky O."/>
            <person name="Karasova D."/>
            <person name="Kubasova T."/>
            <person name="Cizek A."/>
            <person name="Rychlik I."/>
        </authorList>
    </citation>
    <scope>NUCLEOTIDE SEQUENCE [LARGE SCALE GENOMIC DNA]</scope>
    <source>
        <strain evidence="3">An178</strain>
    </source>
</reference>
<comment type="caution">
    <text evidence="2">The sequence shown here is derived from an EMBL/GenBank/DDBJ whole genome shotgun (WGS) entry which is preliminary data.</text>
</comment>
<dbReference type="SUPFAM" id="SSF55315">
    <property type="entry name" value="L30e-like"/>
    <property type="match status" value="1"/>
</dbReference>
<evidence type="ECO:0000313" key="3">
    <source>
        <dbReference type="Proteomes" id="UP000195447"/>
    </source>
</evidence>
<dbReference type="Gene3D" id="3.30.1330.30">
    <property type="match status" value="1"/>
</dbReference>
<keyword evidence="3" id="KW-1185">Reference proteome</keyword>
<dbReference type="Pfam" id="PF01248">
    <property type="entry name" value="Ribosomal_L7Ae"/>
    <property type="match status" value="1"/>
</dbReference>
<name>A0A1Y3VV42_9FIRM</name>